<dbReference type="RefSeq" id="WP_149081141.1">
    <property type="nucleotide sequence ID" value="NZ_VTAW01000009.1"/>
</dbReference>
<evidence type="ECO:0000313" key="2">
    <source>
        <dbReference type="EMBL" id="TYT62321.1"/>
    </source>
</evidence>
<dbReference type="EMBL" id="VTAW01000009">
    <property type="protein sequence ID" value="TYT62321.1"/>
    <property type="molecule type" value="Genomic_DNA"/>
</dbReference>
<dbReference type="Pfam" id="PF01797">
    <property type="entry name" value="Y1_Tnp"/>
    <property type="match status" value="1"/>
</dbReference>
<dbReference type="Gene3D" id="3.30.70.1290">
    <property type="entry name" value="Transposase IS200-like"/>
    <property type="match status" value="1"/>
</dbReference>
<name>A0A5D5ATG8_9EURY</name>
<dbReference type="GO" id="GO:0006313">
    <property type="term" value="P:DNA transposition"/>
    <property type="evidence" value="ECO:0007669"/>
    <property type="project" value="InterPro"/>
</dbReference>
<dbReference type="GO" id="GO:0003677">
    <property type="term" value="F:DNA binding"/>
    <property type="evidence" value="ECO:0007669"/>
    <property type="project" value="InterPro"/>
</dbReference>
<feature type="domain" description="Transposase IS200-like" evidence="1">
    <location>
        <begin position="8"/>
        <end position="141"/>
    </location>
</feature>
<dbReference type="SUPFAM" id="SSF143422">
    <property type="entry name" value="Transposase IS200-like"/>
    <property type="match status" value="1"/>
</dbReference>
<dbReference type="InterPro" id="IPR036515">
    <property type="entry name" value="Transposase_17_sf"/>
</dbReference>
<dbReference type="InterPro" id="IPR002686">
    <property type="entry name" value="Transposase_17"/>
</dbReference>
<evidence type="ECO:0000259" key="1">
    <source>
        <dbReference type="SMART" id="SM01321"/>
    </source>
</evidence>
<dbReference type="GO" id="GO:0004803">
    <property type="term" value="F:transposase activity"/>
    <property type="evidence" value="ECO:0007669"/>
    <property type="project" value="InterPro"/>
</dbReference>
<accession>A0A5D5ATG8</accession>
<sequence>MKTTRHATYNLNYHLVWLPKSRRTDGSADIADQGSAQYRNAVLTGEVADRVESILHEIADEKGLEIQNLTVQPDHVHLFVSSPPKHSPALLTNWFKGISSRKYNHRHADHDGEKIRWARGYYAGTAGHVSTETVENYIDRCQNSRLSNDLFDRAARQPHRC</sequence>
<proteinExistence type="predicted"/>
<dbReference type="PANTHER" id="PTHR33360:SF2">
    <property type="entry name" value="TRANSPOSASE FOR INSERTION SEQUENCE ELEMENT IS200"/>
    <property type="match status" value="1"/>
</dbReference>
<dbReference type="PANTHER" id="PTHR33360">
    <property type="entry name" value="TRANSPOSASE FOR INSERTION SEQUENCE ELEMENT IS200"/>
    <property type="match status" value="1"/>
</dbReference>
<dbReference type="AlphaFoldDB" id="A0A5D5ATG8"/>
<dbReference type="NCBIfam" id="NF033573">
    <property type="entry name" value="transpos_IS200"/>
    <property type="match status" value="1"/>
</dbReference>
<dbReference type="SMART" id="SM01321">
    <property type="entry name" value="Y1_Tnp"/>
    <property type="match status" value="1"/>
</dbReference>
<comment type="caution">
    <text evidence="2">The sequence shown here is derived from an EMBL/GenBank/DDBJ whole genome shotgun (WGS) entry which is preliminary data.</text>
</comment>
<organism evidence="2 3">
    <name type="scientific">Natrialba swarupiae</name>
    <dbReference type="NCBI Taxonomy" id="2448032"/>
    <lineage>
        <taxon>Archaea</taxon>
        <taxon>Methanobacteriati</taxon>
        <taxon>Methanobacteriota</taxon>
        <taxon>Stenosarchaea group</taxon>
        <taxon>Halobacteria</taxon>
        <taxon>Halobacteriales</taxon>
        <taxon>Natrialbaceae</taxon>
        <taxon>Natrialba</taxon>
    </lineage>
</organism>
<dbReference type="Proteomes" id="UP000324104">
    <property type="component" value="Unassembled WGS sequence"/>
</dbReference>
<evidence type="ECO:0000313" key="3">
    <source>
        <dbReference type="Proteomes" id="UP000324104"/>
    </source>
</evidence>
<reference evidence="2 3" key="1">
    <citation type="submission" date="2019-08" db="EMBL/GenBank/DDBJ databases">
        <title>Archaea genome.</title>
        <authorList>
            <person name="Kajale S."/>
            <person name="Shouche Y."/>
            <person name="Deshpande N."/>
            <person name="Sharma A."/>
        </authorList>
    </citation>
    <scope>NUCLEOTIDE SEQUENCE [LARGE SCALE GENOMIC DNA]</scope>
    <source>
        <strain evidence="2 3">ESP3B_9</strain>
    </source>
</reference>
<keyword evidence="3" id="KW-1185">Reference proteome</keyword>
<gene>
    <name evidence="2" type="primary">tnpA</name>
    <name evidence="2" type="ORF">FYC77_08870</name>
</gene>
<protein>
    <submittedName>
        <fullName evidence="2">IS200/IS605 family transposase</fullName>
    </submittedName>
</protein>